<dbReference type="AlphaFoldDB" id="A0A150TZQ3"/>
<proteinExistence type="predicted"/>
<dbReference type="Gene3D" id="2.40.160.100">
    <property type="match status" value="1"/>
</dbReference>
<evidence type="ECO:0000256" key="1">
    <source>
        <dbReference type="SAM" id="MobiDB-lite"/>
    </source>
</evidence>
<evidence type="ECO:0000313" key="3">
    <source>
        <dbReference type="EMBL" id="KYG10076.1"/>
    </source>
</evidence>
<reference evidence="3 4" key="1">
    <citation type="submission" date="2014-02" db="EMBL/GenBank/DDBJ databases">
        <title>The small core and large imbalanced accessory genome model reveals a collaborative survival strategy of Sorangium cellulosum strains in nature.</title>
        <authorList>
            <person name="Han K."/>
            <person name="Peng R."/>
            <person name="Blom J."/>
            <person name="Li Y.-Z."/>
        </authorList>
    </citation>
    <scope>NUCLEOTIDE SEQUENCE [LARGE SCALE GENOMIC DNA]</scope>
    <source>
        <strain evidence="3 4">So0007-03</strain>
    </source>
</reference>
<dbReference type="EMBL" id="JEME01000457">
    <property type="protein sequence ID" value="KYG10076.1"/>
    <property type="molecule type" value="Genomic_DNA"/>
</dbReference>
<sequence length="551" mass="58346">MPGGSAAGQERHCVPFGSFPTCPTSAGTPILRERSRSAARENAARQAAHPPFDDPALRPSSLMIRSLPYASIALGSALLAFALAPRTAAAQAPPQSEGVHLGGFVFRPSAELRIRGEFRRYPVDTGGDVYSSNAVLAEGFGGALPPLLDTGNVVKTQWFFAQRARLGLAVERGPVTGVLTLQDARLWGSDDAIFVGAGEPSLPATAPYEAYVDLHTRSGRRAFVRLGRQRIEWGDGRLIGADDETLTARSLDGVRAGVQLGNVDLEAMAVLLAAPGGAPPEVTGTRKPISAGTGTQLYGLNALWRVAPLLHLEATALARIAREPRPTWLTPGDTVVLDARISGDRRGFRYAIEGAYELGRVATFTADRPLGAFAAAARAALETSLPARLTFSARGAYATGDDGALEEGETQRRFDPILPDAQDNHGPMGLYAWSNVIEAGGAVRASPLDAMTVAAGYTFVGLAAPGGRWVTARLLPVGAVSDNERRTLGHEIDVSLAFQPWEPLRFALGYGLFIFGDGAQAIFTKANRAHDGGRPADLQQWAFLQTTLTAP</sequence>
<dbReference type="Proteomes" id="UP000075502">
    <property type="component" value="Unassembled WGS sequence"/>
</dbReference>
<comment type="caution">
    <text evidence="3">The sequence shown here is derived from an EMBL/GenBank/DDBJ whole genome shotgun (WGS) entry which is preliminary data.</text>
</comment>
<evidence type="ECO:0000313" key="4">
    <source>
        <dbReference type="Proteomes" id="UP000075502"/>
    </source>
</evidence>
<organism evidence="3 4">
    <name type="scientific">Sorangium cellulosum</name>
    <name type="common">Polyangium cellulosum</name>
    <dbReference type="NCBI Taxonomy" id="56"/>
    <lineage>
        <taxon>Bacteria</taxon>
        <taxon>Pseudomonadati</taxon>
        <taxon>Myxococcota</taxon>
        <taxon>Polyangia</taxon>
        <taxon>Polyangiales</taxon>
        <taxon>Polyangiaceae</taxon>
        <taxon>Sorangium</taxon>
    </lineage>
</organism>
<accession>A0A150TZQ3</accession>
<gene>
    <name evidence="3" type="ORF">BE21_14250</name>
</gene>
<name>A0A150TZQ3_SORCE</name>
<evidence type="ECO:0000259" key="2">
    <source>
        <dbReference type="Pfam" id="PF13372"/>
    </source>
</evidence>
<dbReference type="InterPro" id="IPR025388">
    <property type="entry name" value="Alginate_export_dom"/>
</dbReference>
<dbReference type="Pfam" id="PF13372">
    <property type="entry name" value="Alginate_exp"/>
    <property type="match status" value="1"/>
</dbReference>
<dbReference type="InterPro" id="IPR053728">
    <property type="entry name" value="Alginate_Permeability_Chnl"/>
</dbReference>
<protein>
    <recommendedName>
        <fullName evidence="2">Alginate export domain-containing protein</fullName>
    </recommendedName>
</protein>
<feature type="domain" description="Alginate export" evidence="2">
    <location>
        <begin position="197"/>
        <end position="519"/>
    </location>
</feature>
<feature type="region of interest" description="Disordered" evidence="1">
    <location>
        <begin position="35"/>
        <end position="54"/>
    </location>
</feature>